<protein>
    <submittedName>
        <fullName evidence="2">Uncharacterized protein</fullName>
    </submittedName>
</protein>
<keyword evidence="3" id="KW-1185">Reference proteome</keyword>
<dbReference type="RefSeq" id="WP_115324963.1">
    <property type="nucleotide sequence ID" value="NZ_UHFA01000002.1"/>
</dbReference>
<feature type="transmembrane region" description="Helical" evidence="1">
    <location>
        <begin position="20"/>
        <end position="43"/>
    </location>
</feature>
<dbReference type="EMBL" id="UHFA01000002">
    <property type="protein sequence ID" value="SUN35911.1"/>
    <property type="molecule type" value="Genomic_DNA"/>
</dbReference>
<evidence type="ECO:0000256" key="1">
    <source>
        <dbReference type="SAM" id="Phobius"/>
    </source>
</evidence>
<name>A0A380JD29_STRDO</name>
<gene>
    <name evidence="2" type="ORF">NCTC11391_00950</name>
</gene>
<dbReference type="OrthoDB" id="2235899at2"/>
<evidence type="ECO:0000313" key="3">
    <source>
        <dbReference type="Proteomes" id="UP000254082"/>
    </source>
</evidence>
<dbReference type="AlphaFoldDB" id="A0A380JD29"/>
<keyword evidence="1" id="KW-0472">Membrane</keyword>
<dbReference type="Proteomes" id="UP000254082">
    <property type="component" value="Unassembled WGS sequence"/>
</dbReference>
<feature type="transmembrane region" description="Helical" evidence="1">
    <location>
        <begin position="49"/>
        <end position="70"/>
    </location>
</feature>
<evidence type="ECO:0000313" key="2">
    <source>
        <dbReference type="EMBL" id="SUN35911.1"/>
    </source>
</evidence>
<sequence length="275" mass="31957">MLTSYRDGQIDDIKNRMYTFLTVVRNWVLFFCLLFVASLVYWFLNPRNIMGAAFSLASLLPLLAVLVQYVREKNIYRRDSLQILTQDLDLDKYEEVLEYESQASLKTNWDRTIIRQAQLAFLRGKFEKSAEFIEMVNPLMVQLSPKERTPLLLTYYLVDFANKVHEEQDYDLESSLAAVNDLVVQNEAETAQKTYTQNMLPLIEKVLGQKEALEDLEEIQASNKLEEVLRDYFLAENARLAGKKDQAKKLYKQVAQAEKSLFVVEKSKASLKKIK</sequence>
<reference evidence="2 3" key="1">
    <citation type="submission" date="2018-06" db="EMBL/GenBank/DDBJ databases">
        <authorList>
            <consortium name="Pathogen Informatics"/>
            <person name="Doyle S."/>
        </authorList>
    </citation>
    <scope>NUCLEOTIDE SEQUENCE [LARGE SCALE GENOMIC DNA]</scope>
    <source>
        <strain evidence="3">NCTC 11391</strain>
    </source>
</reference>
<keyword evidence="1" id="KW-0812">Transmembrane</keyword>
<proteinExistence type="predicted"/>
<organism evidence="2 3">
    <name type="scientific">Streptococcus downei MFe28</name>
    <dbReference type="NCBI Taxonomy" id="764290"/>
    <lineage>
        <taxon>Bacteria</taxon>
        <taxon>Bacillati</taxon>
        <taxon>Bacillota</taxon>
        <taxon>Bacilli</taxon>
        <taxon>Lactobacillales</taxon>
        <taxon>Streptococcaceae</taxon>
        <taxon>Streptococcus</taxon>
    </lineage>
</organism>
<accession>A0A380JD29</accession>
<keyword evidence="1" id="KW-1133">Transmembrane helix</keyword>